<dbReference type="Gene3D" id="1.10.245.10">
    <property type="entry name" value="SWIB/MDM2 domain"/>
    <property type="match status" value="1"/>
</dbReference>
<feature type="region of interest" description="Disordered" evidence="1">
    <location>
        <begin position="60"/>
        <end position="131"/>
    </location>
</feature>
<dbReference type="CDD" id="cd10567">
    <property type="entry name" value="SWIB-MDM2_like"/>
    <property type="match status" value="1"/>
</dbReference>
<dbReference type="PROSITE" id="PS51998">
    <property type="entry name" value="DEK_C"/>
    <property type="match status" value="1"/>
</dbReference>
<dbReference type="EMBL" id="JAIXMP010000023">
    <property type="protein sequence ID" value="KAI9255168.1"/>
    <property type="molecule type" value="Genomic_DNA"/>
</dbReference>
<reference evidence="4" key="2">
    <citation type="submission" date="2023-02" db="EMBL/GenBank/DDBJ databases">
        <authorList>
            <consortium name="DOE Joint Genome Institute"/>
            <person name="Mondo S.J."/>
            <person name="Chang Y."/>
            <person name="Wang Y."/>
            <person name="Ahrendt S."/>
            <person name="Andreopoulos W."/>
            <person name="Barry K."/>
            <person name="Beard J."/>
            <person name="Benny G.L."/>
            <person name="Blankenship S."/>
            <person name="Bonito G."/>
            <person name="Cuomo C."/>
            <person name="Desiro A."/>
            <person name="Gervers K.A."/>
            <person name="Hundley H."/>
            <person name="Kuo A."/>
            <person name="LaButti K."/>
            <person name="Lang B.F."/>
            <person name="Lipzen A."/>
            <person name="O'Donnell K."/>
            <person name="Pangilinan J."/>
            <person name="Reynolds N."/>
            <person name="Sandor L."/>
            <person name="Smith M.W."/>
            <person name="Tsang A."/>
            <person name="Grigoriev I.V."/>
            <person name="Stajich J.E."/>
            <person name="Spatafora J.W."/>
        </authorList>
    </citation>
    <scope>NUCLEOTIDE SEQUENCE</scope>
    <source>
        <strain evidence="4">RSA 2281</strain>
    </source>
</reference>
<feature type="domain" description="DEK-C" evidence="3">
    <location>
        <begin position="1"/>
        <end position="55"/>
    </location>
</feature>
<dbReference type="PROSITE" id="PS51925">
    <property type="entry name" value="SWIB_MDM2"/>
    <property type="match status" value="1"/>
</dbReference>
<evidence type="ECO:0000313" key="5">
    <source>
        <dbReference type="Proteomes" id="UP001209540"/>
    </source>
</evidence>
<dbReference type="InterPro" id="IPR019835">
    <property type="entry name" value="SWIB_domain"/>
</dbReference>
<evidence type="ECO:0000256" key="1">
    <source>
        <dbReference type="SAM" id="MobiDB-lite"/>
    </source>
</evidence>
<dbReference type="InterPro" id="IPR036885">
    <property type="entry name" value="SWIB_MDM2_dom_sf"/>
</dbReference>
<dbReference type="InterPro" id="IPR003121">
    <property type="entry name" value="SWIB_MDM2_domain"/>
</dbReference>
<evidence type="ECO:0000259" key="3">
    <source>
        <dbReference type="PROSITE" id="PS51998"/>
    </source>
</evidence>
<comment type="caution">
    <text evidence="4">The sequence shown here is derived from an EMBL/GenBank/DDBJ whole genome shotgun (WGS) entry which is preliminary data.</text>
</comment>
<gene>
    <name evidence="4" type="ORF">BDA99DRAFT_518059</name>
</gene>
<feature type="compositionally biased region" description="Low complexity" evidence="1">
    <location>
        <begin position="65"/>
        <end position="93"/>
    </location>
</feature>
<dbReference type="Proteomes" id="UP001209540">
    <property type="component" value="Unassembled WGS sequence"/>
</dbReference>
<dbReference type="PANTHER" id="PTHR13844">
    <property type="entry name" value="SWI/SNF-RELATED MATRIX-ASSOCIATED ACTIN-DEPENDENT REGULATOR OF CHROMATIN SUBFAMILY D"/>
    <property type="match status" value="1"/>
</dbReference>
<dbReference type="Pfam" id="PF02201">
    <property type="entry name" value="SWIB"/>
    <property type="match status" value="1"/>
</dbReference>
<dbReference type="SUPFAM" id="SSF47592">
    <property type="entry name" value="SWIB/MDM2 domain"/>
    <property type="match status" value="1"/>
</dbReference>
<reference evidence="4" key="1">
    <citation type="journal article" date="2022" name="IScience">
        <title>Evolution of zygomycete secretomes and the origins of terrestrial fungal ecologies.</title>
        <authorList>
            <person name="Chang Y."/>
            <person name="Wang Y."/>
            <person name="Mondo S."/>
            <person name="Ahrendt S."/>
            <person name="Andreopoulos W."/>
            <person name="Barry K."/>
            <person name="Beard J."/>
            <person name="Benny G.L."/>
            <person name="Blankenship S."/>
            <person name="Bonito G."/>
            <person name="Cuomo C."/>
            <person name="Desiro A."/>
            <person name="Gervers K.A."/>
            <person name="Hundley H."/>
            <person name="Kuo A."/>
            <person name="LaButti K."/>
            <person name="Lang B.F."/>
            <person name="Lipzen A."/>
            <person name="O'Donnell K."/>
            <person name="Pangilinan J."/>
            <person name="Reynolds N."/>
            <person name="Sandor L."/>
            <person name="Smith M.E."/>
            <person name="Tsang A."/>
            <person name="Grigoriev I.V."/>
            <person name="Stajich J.E."/>
            <person name="Spatafora J.W."/>
        </authorList>
    </citation>
    <scope>NUCLEOTIDE SEQUENCE</scope>
    <source>
        <strain evidence="4">RSA 2281</strain>
    </source>
</reference>
<feature type="compositionally biased region" description="Basic and acidic residues" evidence="1">
    <location>
        <begin position="119"/>
        <end position="130"/>
    </location>
</feature>
<accession>A0AAD5PB83</accession>
<sequence>MDINTFKPRILEILRQADLDKVSTKSVRQQLQTESNISLNDYKKELKSLIEECYDFVSNEKEQQEASSSSSSEDEAPIVAKKAKTTTTSNKKVTTPKKKATTVKKTATKKEKAPKRPRKPQDPAQKEKNPFTRTWILSPELAAVTGEKALSRPSVVKHLWIYIKANNLQDPAKKTHIFCDEKLQKIFKGETYLSGFTMNKYIGAHLVGPAAVPDENGQLITSTTGVGEPHPQEA</sequence>
<evidence type="ECO:0000313" key="4">
    <source>
        <dbReference type="EMBL" id="KAI9255168.1"/>
    </source>
</evidence>
<dbReference type="InterPro" id="IPR014876">
    <property type="entry name" value="DEK_C"/>
</dbReference>
<dbReference type="Gene3D" id="1.10.10.60">
    <property type="entry name" value="Homeodomain-like"/>
    <property type="match status" value="1"/>
</dbReference>
<proteinExistence type="predicted"/>
<organism evidence="4 5">
    <name type="scientific">Phascolomyces articulosus</name>
    <dbReference type="NCBI Taxonomy" id="60185"/>
    <lineage>
        <taxon>Eukaryota</taxon>
        <taxon>Fungi</taxon>
        <taxon>Fungi incertae sedis</taxon>
        <taxon>Mucoromycota</taxon>
        <taxon>Mucoromycotina</taxon>
        <taxon>Mucoromycetes</taxon>
        <taxon>Mucorales</taxon>
        <taxon>Lichtheimiaceae</taxon>
        <taxon>Phascolomyces</taxon>
    </lineage>
</organism>
<dbReference type="SMART" id="SM00151">
    <property type="entry name" value="SWIB"/>
    <property type="match status" value="1"/>
</dbReference>
<feature type="domain" description="DM2" evidence="2">
    <location>
        <begin position="130"/>
        <end position="208"/>
    </location>
</feature>
<evidence type="ECO:0000259" key="2">
    <source>
        <dbReference type="PROSITE" id="PS51925"/>
    </source>
</evidence>
<keyword evidence="5" id="KW-1185">Reference proteome</keyword>
<dbReference type="SUPFAM" id="SSF109715">
    <property type="entry name" value="DEK C-terminal domain"/>
    <property type="match status" value="1"/>
</dbReference>
<name>A0AAD5PB83_9FUNG</name>
<protein>
    <submittedName>
        <fullName evidence="4">SWIB/MDM2 domain-containing protein</fullName>
    </submittedName>
</protein>
<dbReference type="Pfam" id="PF08766">
    <property type="entry name" value="DEK_C"/>
    <property type="match status" value="1"/>
</dbReference>
<dbReference type="AlphaFoldDB" id="A0AAD5PB83"/>